<dbReference type="Gene3D" id="3.80.10.10">
    <property type="entry name" value="Ribonuclease Inhibitor"/>
    <property type="match status" value="1"/>
</dbReference>
<accession>A0A8H7TY37</accession>
<gene>
    <name evidence="1" type="ORF">IEO21_09199</name>
</gene>
<proteinExistence type="predicted"/>
<evidence type="ECO:0000313" key="2">
    <source>
        <dbReference type="Proteomes" id="UP000639403"/>
    </source>
</evidence>
<dbReference type="EMBL" id="JADOXO010000406">
    <property type="protein sequence ID" value="KAF9805090.1"/>
    <property type="molecule type" value="Genomic_DNA"/>
</dbReference>
<organism evidence="1 2">
    <name type="scientific">Rhodonia placenta</name>
    <dbReference type="NCBI Taxonomy" id="104341"/>
    <lineage>
        <taxon>Eukaryota</taxon>
        <taxon>Fungi</taxon>
        <taxon>Dikarya</taxon>
        <taxon>Basidiomycota</taxon>
        <taxon>Agaricomycotina</taxon>
        <taxon>Agaricomycetes</taxon>
        <taxon>Polyporales</taxon>
        <taxon>Adustoporiaceae</taxon>
        <taxon>Rhodonia</taxon>
    </lineage>
</organism>
<dbReference type="Proteomes" id="UP000639403">
    <property type="component" value="Unassembled WGS sequence"/>
</dbReference>
<reference evidence="1" key="1">
    <citation type="submission" date="2020-11" db="EMBL/GenBank/DDBJ databases">
        <authorList>
            <person name="Koelle M."/>
            <person name="Horta M.A.C."/>
            <person name="Nowrousian M."/>
            <person name="Ohm R.A."/>
            <person name="Benz P."/>
            <person name="Pilgard A."/>
        </authorList>
    </citation>
    <scope>NUCLEOTIDE SEQUENCE</scope>
    <source>
        <strain evidence="1">FPRL280</strain>
    </source>
</reference>
<protein>
    <submittedName>
        <fullName evidence="1">Uncharacterized protein</fullName>
    </submittedName>
</protein>
<evidence type="ECO:0000313" key="1">
    <source>
        <dbReference type="EMBL" id="KAF9805090.1"/>
    </source>
</evidence>
<comment type="caution">
    <text evidence="1">The sequence shown here is derived from an EMBL/GenBank/DDBJ whole genome shotgun (WGS) entry which is preliminary data.</text>
</comment>
<dbReference type="AlphaFoldDB" id="A0A8H7TY37"/>
<name>A0A8H7TY37_9APHY</name>
<dbReference type="SUPFAM" id="SSF52047">
    <property type="entry name" value="RNI-like"/>
    <property type="match status" value="1"/>
</dbReference>
<reference evidence="1" key="2">
    <citation type="journal article" name="Front. Microbiol.">
        <title>Degradative Capacity of Two Strains of Rhodonia placenta: From Phenotype to Genotype.</title>
        <authorList>
            <person name="Kolle M."/>
            <person name="Horta M.A.C."/>
            <person name="Nowrousian M."/>
            <person name="Ohm R.A."/>
            <person name="Benz J.P."/>
            <person name="Pilgard A."/>
        </authorList>
    </citation>
    <scope>NUCLEOTIDE SEQUENCE</scope>
    <source>
        <strain evidence="1">FPRL280</strain>
    </source>
</reference>
<dbReference type="InterPro" id="IPR032675">
    <property type="entry name" value="LRR_dom_sf"/>
</dbReference>
<sequence length="383" mass="43282">MDSIVPLIKTLPDGFWGLHEIPHSLPISYHTGVHDALRYASPVTTQLDISRLEHYSRFVRELSITENNAKPATLEYLAPHVPSDFCLLPRARILKLHPSSDLDGFDMLFGPALVEIDIQVGRGNWESIGHSMSLLTRMCTVCTNLEALHMDMHHNGSSFRVGTFMQVVQSMYPRLRTLHLSADHDSEGDRCDPEFTSKPISDLLRTTCSRAQEFSSVKIPVPADGIIQLATNPNLRDVTICLDATELEPRLFKGIHRPFCALRAMRFSVEHLDERSLSFVGNVSSRILTRLIIDVEDADVELDSTMLHAHILKLQQVPFRDTLTLFGLDFEHAELSKAVGYEALEPLFDLPHISRLFLRRPSDELVRTIAEKQPHIKLIDQVS</sequence>